<gene>
    <name evidence="8" type="primary">resA</name>
    <name evidence="8" type="ORF">GCM10007380_11500</name>
</gene>
<keyword evidence="6" id="KW-0472">Membrane</keyword>
<evidence type="ECO:0000256" key="4">
    <source>
        <dbReference type="ARBA" id="ARBA00023157"/>
    </source>
</evidence>
<keyword evidence="4" id="KW-1015">Disulfide bond</keyword>
<dbReference type="InterPro" id="IPR017937">
    <property type="entry name" value="Thioredoxin_CS"/>
</dbReference>
<evidence type="ECO:0000256" key="5">
    <source>
        <dbReference type="ARBA" id="ARBA00023284"/>
    </source>
</evidence>
<dbReference type="GO" id="GO:0030313">
    <property type="term" value="C:cell envelope"/>
    <property type="evidence" value="ECO:0007669"/>
    <property type="project" value="UniProtKB-SubCell"/>
</dbReference>
<dbReference type="RefSeq" id="WP_087999365.1">
    <property type="nucleotide sequence ID" value="NZ_BMHB01000001.1"/>
</dbReference>
<dbReference type="NCBIfam" id="NF002854">
    <property type="entry name" value="PRK03147.1"/>
    <property type="match status" value="1"/>
</dbReference>
<dbReference type="Proteomes" id="UP000626244">
    <property type="component" value="Unassembled WGS sequence"/>
</dbReference>
<keyword evidence="9" id="KW-1185">Reference proteome</keyword>
<dbReference type="InterPro" id="IPR000866">
    <property type="entry name" value="AhpC/TSA"/>
</dbReference>
<accession>A0A8J3F0G6</accession>
<sequence length="175" mass="20129">MKKNRTLIRTLILLIMVAAIGYTFYINFFKEDEVVSKGSTAPNFALTELNSEDKFTLSEQKGKGVIVNFWGTWCEPCKREMPFMNELYQKYKDQGIELFALNADESEFSVKKFVSDYKLTFPIAIDKDQEILNIYGVNPLPTTFFVSPDGKVKRIVTGQMTSTSFENYIKEILPK</sequence>
<dbReference type="GO" id="GO:0016491">
    <property type="term" value="F:oxidoreductase activity"/>
    <property type="evidence" value="ECO:0007669"/>
    <property type="project" value="InterPro"/>
</dbReference>
<keyword evidence="6" id="KW-1133">Transmembrane helix</keyword>
<evidence type="ECO:0000259" key="7">
    <source>
        <dbReference type="PROSITE" id="PS51352"/>
    </source>
</evidence>
<feature type="transmembrane region" description="Helical" evidence="6">
    <location>
        <begin position="7"/>
        <end position="28"/>
    </location>
</feature>
<feature type="domain" description="Thioredoxin" evidence="7">
    <location>
        <begin position="35"/>
        <end position="174"/>
    </location>
</feature>
<dbReference type="GO" id="GO:0017004">
    <property type="term" value="P:cytochrome complex assembly"/>
    <property type="evidence" value="ECO:0007669"/>
    <property type="project" value="UniProtKB-KW"/>
</dbReference>
<keyword evidence="3" id="KW-0735">Signal-anchor</keyword>
<proteinExistence type="predicted"/>
<evidence type="ECO:0000313" key="9">
    <source>
        <dbReference type="Proteomes" id="UP000626244"/>
    </source>
</evidence>
<comment type="caution">
    <text evidence="8">The sequence shown here is derived from an EMBL/GenBank/DDBJ whole genome shotgun (WGS) entry which is preliminary data.</text>
</comment>
<evidence type="ECO:0000256" key="1">
    <source>
        <dbReference type="ARBA" id="ARBA00004196"/>
    </source>
</evidence>
<dbReference type="InterPro" id="IPR013766">
    <property type="entry name" value="Thioredoxin_domain"/>
</dbReference>
<evidence type="ECO:0000256" key="2">
    <source>
        <dbReference type="ARBA" id="ARBA00022748"/>
    </source>
</evidence>
<reference evidence="9" key="1">
    <citation type="journal article" date="2019" name="Int. J. Syst. Evol. Microbiol.">
        <title>The Global Catalogue of Microorganisms (GCM) 10K type strain sequencing project: providing services to taxonomists for standard genome sequencing and annotation.</title>
        <authorList>
            <consortium name="The Broad Institute Genomics Platform"/>
            <consortium name="The Broad Institute Genome Sequencing Center for Infectious Disease"/>
            <person name="Wu L."/>
            <person name="Ma J."/>
        </authorList>
    </citation>
    <scope>NUCLEOTIDE SEQUENCE [LARGE SCALE GENOMIC DNA]</scope>
    <source>
        <strain evidence="9">CGMCC 1.14993</strain>
    </source>
</reference>
<dbReference type="AlphaFoldDB" id="A0A8J3F0G6"/>
<dbReference type="Gene3D" id="3.40.30.10">
    <property type="entry name" value="Glutaredoxin"/>
    <property type="match status" value="1"/>
</dbReference>
<dbReference type="PANTHER" id="PTHR42852:SF6">
    <property type="entry name" value="THIOL:DISULFIDE INTERCHANGE PROTEIN DSBE"/>
    <property type="match status" value="1"/>
</dbReference>
<protein>
    <submittedName>
        <fullName evidence="8">Thiol-disulfide oxidoreductase ResA</fullName>
    </submittedName>
</protein>
<evidence type="ECO:0000313" key="8">
    <source>
        <dbReference type="EMBL" id="GGI12166.1"/>
    </source>
</evidence>
<dbReference type="PANTHER" id="PTHR42852">
    <property type="entry name" value="THIOL:DISULFIDE INTERCHANGE PROTEIN DSBE"/>
    <property type="match status" value="1"/>
</dbReference>
<keyword evidence="5" id="KW-0676">Redox-active center</keyword>
<dbReference type="PROSITE" id="PS51352">
    <property type="entry name" value="THIOREDOXIN_2"/>
    <property type="match status" value="1"/>
</dbReference>
<keyword evidence="6" id="KW-0812">Transmembrane</keyword>
<dbReference type="EMBL" id="BMHB01000001">
    <property type="protein sequence ID" value="GGI12166.1"/>
    <property type="molecule type" value="Genomic_DNA"/>
</dbReference>
<evidence type="ECO:0000256" key="6">
    <source>
        <dbReference type="SAM" id="Phobius"/>
    </source>
</evidence>
<dbReference type="OrthoDB" id="25753at2"/>
<organism evidence="8 9">
    <name type="scientific">Gottfriedia solisilvae</name>
    <dbReference type="NCBI Taxonomy" id="1516104"/>
    <lineage>
        <taxon>Bacteria</taxon>
        <taxon>Bacillati</taxon>
        <taxon>Bacillota</taxon>
        <taxon>Bacilli</taxon>
        <taxon>Bacillales</taxon>
        <taxon>Bacillaceae</taxon>
        <taxon>Gottfriedia</taxon>
    </lineage>
</organism>
<dbReference type="Pfam" id="PF00578">
    <property type="entry name" value="AhpC-TSA"/>
    <property type="match status" value="1"/>
</dbReference>
<dbReference type="CDD" id="cd02966">
    <property type="entry name" value="TlpA_like_family"/>
    <property type="match status" value="1"/>
</dbReference>
<name>A0A8J3F0G6_9BACI</name>
<dbReference type="InterPro" id="IPR036249">
    <property type="entry name" value="Thioredoxin-like_sf"/>
</dbReference>
<keyword evidence="2" id="KW-0201">Cytochrome c-type biogenesis</keyword>
<dbReference type="SUPFAM" id="SSF52833">
    <property type="entry name" value="Thioredoxin-like"/>
    <property type="match status" value="1"/>
</dbReference>
<evidence type="ECO:0000256" key="3">
    <source>
        <dbReference type="ARBA" id="ARBA00022968"/>
    </source>
</evidence>
<dbReference type="GO" id="GO:0016209">
    <property type="term" value="F:antioxidant activity"/>
    <property type="evidence" value="ECO:0007669"/>
    <property type="project" value="InterPro"/>
</dbReference>
<comment type="subcellular location">
    <subcellularLocation>
        <location evidence="1">Cell envelope</location>
    </subcellularLocation>
</comment>
<dbReference type="InterPro" id="IPR050553">
    <property type="entry name" value="Thioredoxin_ResA/DsbE_sf"/>
</dbReference>
<dbReference type="PROSITE" id="PS00194">
    <property type="entry name" value="THIOREDOXIN_1"/>
    <property type="match status" value="1"/>
</dbReference>